<dbReference type="Proteomes" id="UP000565754">
    <property type="component" value="Unassembled WGS sequence"/>
</dbReference>
<feature type="non-terminal residue" evidence="11">
    <location>
        <position position="474"/>
    </location>
</feature>
<reference evidence="11 12" key="1">
    <citation type="submission" date="2019-09" db="EMBL/GenBank/DDBJ databases">
        <title>Bird 10,000 Genomes (B10K) Project - Family phase.</title>
        <authorList>
            <person name="Zhang G."/>
        </authorList>
    </citation>
    <scope>NUCLEOTIDE SEQUENCE [LARGE SCALE GENOMIC DNA]</scope>
    <source>
        <strain evidence="11">B10K-DU-001-74</strain>
        <tissue evidence="11">Muscle</tissue>
    </source>
</reference>
<keyword evidence="12" id="KW-1185">Reference proteome</keyword>
<evidence type="ECO:0000313" key="11">
    <source>
        <dbReference type="EMBL" id="NXM86191.1"/>
    </source>
</evidence>
<keyword evidence="4 8" id="KW-0175">Coiled coil</keyword>
<evidence type="ECO:0000256" key="4">
    <source>
        <dbReference type="ARBA" id="ARBA00023054"/>
    </source>
</evidence>
<comment type="subcellular location">
    <subcellularLocation>
        <location evidence="1">Cytoplasm</location>
        <location evidence="1">Cytoskeleton</location>
    </subcellularLocation>
</comment>
<name>A0A7L1EA09_OENON</name>
<dbReference type="Gene3D" id="3.40.50.300">
    <property type="entry name" value="P-loop containing nucleotide triphosphate hydrolases"/>
    <property type="match status" value="1"/>
</dbReference>
<evidence type="ECO:0000256" key="9">
    <source>
        <dbReference type="SAM" id="MobiDB-lite"/>
    </source>
</evidence>
<dbReference type="CDD" id="cd01850">
    <property type="entry name" value="CDC_Septin"/>
    <property type="match status" value="1"/>
</dbReference>
<comment type="similarity">
    <text evidence="7">Belongs to the TRAFAC class TrmE-Era-EngA-EngB-Septin-like GTPase superfamily. Septin GTPase family.</text>
</comment>
<gene>
    <name evidence="11" type="primary">Sept8</name>
    <name evidence="11" type="ORF">OENOEN_R07547</name>
</gene>
<dbReference type="Pfam" id="PF00735">
    <property type="entry name" value="Septin"/>
    <property type="match status" value="1"/>
</dbReference>
<evidence type="ECO:0000256" key="1">
    <source>
        <dbReference type="ARBA" id="ARBA00004245"/>
    </source>
</evidence>
<feature type="region of interest" description="Disordered" evidence="9">
    <location>
        <begin position="400"/>
        <end position="426"/>
    </location>
</feature>
<feature type="compositionally biased region" description="Low complexity" evidence="9">
    <location>
        <begin position="400"/>
        <end position="410"/>
    </location>
</feature>
<sequence>SPWQNEEKRNLALGGHVGFDSLPDQLVSKSVTQGFSFNILCVGETGIGKSTLMNTLFNTTFETEEASHYESVVRLRPRTYDLQESNVHLKLTIVDAVGFGDQINKDERQVSYRPIVEYIDTQFENYLQEELKIRRSLFNYHDTRIHVCLYFITPTGHSLKSLDLVTMKKLDSKVNIIPIIAKADTISKSELHKFKIKIMSELVSNGVQIYQFPTDDEAVAEINSVMNVGDAAAPSLPTAAIKSNHIAAQNLPWRAMENESHCDFVKLREMLIRVNMEDLREQTHTRHYELYRRCKLEEMGFKDTDPDSQPFSLQETYETKRKEFLGELQRKEEEMRQMFVNKVKETEAELKEKERELHEKFEHLKRIHQEEKRKVEEKRKELEDEMNAFNRRKVAVETLQSQSLQATSQQPLRKDKDKKNRSVITGNQPGVCLSSSKVMITKANVEPLNCTSWWQAIQCCSCLVKSATWREGFL</sequence>
<dbReference type="PIRSF" id="PIRSF006698">
    <property type="entry name" value="Septin"/>
    <property type="match status" value="1"/>
</dbReference>
<dbReference type="AlphaFoldDB" id="A0A7L1EA09"/>
<evidence type="ECO:0000313" key="12">
    <source>
        <dbReference type="Proteomes" id="UP000565754"/>
    </source>
</evidence>
<comment type="caution">
    <text evidence="11">The sequence shown here is derived from an EMBL/GenBank/DDBJ whole genome shotgun (WGS) entry which is preliminary data.</text>
</comment>
<evidence type="ECO:0000259" key="10">
    <source>
        <dbReference type="PROSITE" id="PS51719"/>
    </source>
</evidence>
<dbReference type="FunFam" id="3.40.50.300:FF:002048">
    <property type="entry name" value="Septin 6"/>
    <property type="match status" value="1"/>
</dbReference>
<dbReference type="InterPro" id="IPR027417">
    <property type="entry name" value="P-loop_NTPase"/>
</dbReference>
<protein>
    <submittedName>
        <fullName evidence="11">SEPT8 protein</fullName>
    </submittedName>
</protein>
<keyword evidence="2" id="KW-0963">Cytoplasm</keyword>
<proteinExistence type="inferred from homology"/>
<accession>A0A7L1EA09</accession>
<feature type="non-terminal residue" evidence="11">
    <location>
        <position position="1"/>
    </location>
</feature>
<keyword evidence="5 7" id="KW-0342">GTP-binding</keyword>
<keyword evidence="3 7" id="KW-0547">Nucleotide-binding</keyword>
<dbReference type="GO" id="GO:0005856">
    <property type="term" value="C:cytoskeleton"/>
    <property type="evidence" value="ECO:0007669"/>
    <property type="project" value="UniProtKB-SubCell"/>
</dbReference>
<dbReference type="GO" id="GO:0005525">
    <property type="term" value="F:GTP binding"/>
    <property type="evidence" value="ECO:0007669"/>
    <property type="project" value="UniProtKB-KW"/>
</dbReference>
<evidence type="ECO:0000256" key="3">
    <source>
        <dbReference type="ARBA" id="ARBA00022741"/>
    </source>
</evidence>
<dbReference type="PANTHER" id="PTHR18884">
    <property type="entry name" value="SEPTIN"/>
    <property type="match status" value="1"/>
</dbReference>
<dbReference type="InterPro" id="IPR016491">
    <property type="entry name" value="Septin"/>
</dbReference>
<feature type="coiled-coil region" evidence="8">
    <location>
        <begin position="314"/>
        <end position="399"/>
    </location>
</feature>
<dbReference type="PROSITE" id="PS51719">
    <property type="entry name" value="G_SEPTIN"/>
    <property type="match status" value="1"/>
</dbReference>
<evidence type="ECO:0000256" key="7">
    <source>
        <dbReference type="RuleBase" id="RU004560"/>
    </source>
</evidence>
<keyword evidence="6" id="KW-0206">Cytoskeleton</keyword>
<evidence type="ECO:0000256" key="2">
    <source>
        <dbReference type="ARBA" id="ARBA00022490"/>
    </source>
</evidence>
<evidence type="ECO:0000256" key="8">
    <source>
        <dbReference type="SAM" id="Coils"/>
    </source>
</evidence>
<dbReference type="InterPro" id="IPR030379">
    <property type="entry name" value="G_SEPTIN_dom"/>
</dbReference>
<dbReference type="EMBL" id="VXBF01008535">
    <property type="protein sequence ID" value="NXM86191.1"/>
    <property type="molecule type" value="Genomic_DNA"/>
</dbReference>
<feature type="domain" description="Septin-type G" evidence="10">
    <location>
        <begin position="33"/>
        <end position="298"/>
    </location>
</feature>
<evidence type="ECO:0000256" key="5">
    <source>
        <dbReference type="ARBA" id="ARBA00023134"/>
    </source>
</evidence>
<evidence type="ECO:0000256" key="6">
    <source>
        <dbReference type="ARBA" id="ARBA00023212"/>
    </source>
</evidence>
<dbReference type="SUPFAM" id="SSF52540">
    <property type="entry name" value="P-loop containing nucleoside triphosphate hydrolases"/>
    <property type="match status" value="1"/>
</dbReference>
<organism evidence="11 12">
    <name type="scientific">Oenanthe oenanthe</name>
    <name type="common">Northern wheatear</name>
    <dbReference type="NCBI Taxonomy" id="279966"/>
    <lineage>
        <taxon>Eukaryota</taxon>
        <taxon>Metazoa</taxon>
        <taxon>Chordata</taxon>
        <taxon>Craniata</taxon>
        <taxon>Vertebrata</taxon>
        <taxon>Euteleostomi</taxon>
        <taxon>Archelosauria</taxon>
        <taxon>Archosauria</taxon>
        <taxon>Dinosauria</taxon>
        <taxon>Saurischia</taxon>
        <taxon>Theropoda</taxon>
        <taxon>Coelurosauria</taxon>
        <taxon>Aves</taxon>
        <taxon>Neognathae</taxon>
        <taxon>Neoaves</taxon>
        <taxon>Telluraves</taxon>
        <taxon>Australaves</taxon>
        <taxon>Passeriformes</taxon>
        <taxon>Muscicapidae</taxon>
        <taxon>Oenanthe</taxon>
    </lineage>
</organism>